<feature type="region of interest" description="Disordered" evidence="1">
    <location>
        <begin position="31"/>
        <end position="53"/>
    </location>
</feature>
<evidence type="ECO:0000313" key="4">
    <source>
        <dbReference type="Proteomes" id="UP000188268"/>
    </source>
</evidence>
<keyword evidence="4" id="KW-1185">Reference proteome</keyword>
<reference evidence="3 4" key="1">
    <citation type="submission" date="2013-09" db="EMBL/GenBank/DDBJ databases">
        <title>Corchorus capsularis genome sequencing.</title>
        <authorList>
            <person name="Alam M."/>
            <person name="Haque M.S."/>
            <person name="Islam M.S."/>
            <person name="Emdad E.M."/>
            <person name="Islam M.M."/>
            <person name="Ahmed B."/>
            <person name="Halim A."/>
            <person name="Hossen Q.M.M."/>
            <person name="Hossain M.Z."/>
            <person name="Ahmed R."/>
            <person name="Khan M.M."/>
            <person name="Islam R."/>
            <person name="Rashid M.M."/>
            <person name="Khan S.A."/>
            <person name="Rahman M.S."/>
            <person name="Alam M."/>
        </authorList>
    </citation>
    <scope>NUCLEOTIDE SEQUENCE [LARGE SCALE GENOMIC DNA]</scope>
    <source>
        <strain evidence="4">cv. CVL-1</strain>
        <tissue evidence="3">Whole seedling</tissue>
    </source>
</reference>
<dbReference type="Gramene" id="OMO71722">
    <property type="protein sequence ID" value="OMO71722"/>
    <property type="gene ID" value="CCACVL1_18087"/>
</dbReference>
<comment type="caution">
    <text evidence="3">The sequence shown here is derived from an EMBL/GenBank/DDBJ whole genome shotgun (WGS) entry which is preliminary data.</text>
</comment>
<accession>A0A1R3HN80</accession>
<dbReference type="AlphaFoldDB" id="A0A1R3HN80"/>
<dbReference type="InterPro" id="IPR029068">
    <property type="entry name" value="Glyas_Bleomycin-R_OHBP_Dase"/>
</dbReference>
<evidence type="ECO:0000256" key="1">
    <source>
        <dbReference type="SAM" id="MobiDB-lite"/>
    </source>
</evidence>
<dbReference type="InterPro" id="IPR054575">
    <property type="entry name" value="At5g48480-like_C"/>
</dbReference>
<feature type="domain" description="Glyoxalase At5g48480-like C-terminal" evidence="2">
    <location>
        <begin position="1"/>
        <end position="41"/>
    </location>
</feature>
<dbReference type="EMBL" id="AWWV01011550">
    <property type="protein sequence ID" value="OMO71722.1"/>
    <property type="molecule type" value="Genomic_DNA"/>
</dbReference>
<dbReference type="Pfam" id="PF22650">
    <property type="entry name" value="At5g48480-like_C"/>
    <property type="match status" value="1"/>
</dbReference>
<dbReference type="Proteomes" id="UP000188268">
    <property type="component" value="Unassembled WGS sequence"/>
</dbReference>
<name>A0A1R3HN80_COCAP</name>
<protein>
    <recommendedName>
        <fullName evidence="2">Glyoxalase At5g48480-like C-terminal domain-containing protein</fullName>
    </recommendedName>
</protein>
<gene>
    <name evidence="3" type="ORF">CCACVL1_18087</name>
</gene>
<evidence type="ECO:0000259" key="2">
    <source>
        <dbReference type="Pfam" id="PF22650"/>
    </source>
</evidence>
<evidence type="ECO:0000313" key="3">
    <source>
        <dbReference type="EMBL" id="OMO71722.1"/>
    </source>
</evidence>
<organism evidence="3 4">
    <name type="scientific">Corchorus capsularis</name>
    <name type="common">Jute</name>
    <dbReference type="NCBI Taxonomy" id="210143"/>
    <lineage>
        <taxon>Eukaryota</taxon>
        <taxon>Viridiplantae</taxon>
        <taxon>Streptophyta</taxon>
        <taxon>Embryophyta</taxon>
        <taxon>Tracheophyta</taxon>
        <taxon>Spermatophyta</taxon>
        <taxon>Magnoliopsida</taxon>
        <taxon>eudicotyledons</taxon>
        <taxon>Gunneridae</taxon>
        <taxon>Pentapetalae</taxon>
        <taxon>rosids</taxon>
        <taxon>malvids</taxon>
        <taxon>Malvales</taxon>
        <taxon>Malvaceae</taxon>
        <taxon>Grewioideae</taxon>
        <taxon>Apeibeae</taxon>
        <taxon>Corchorus</taxon>
    </lineage>
</organism>
<proteinExistence type="predicted"/>
<dbReference type="Gene3D" id="3.10.180.10">
    <property type="entry name" value="2,3-Dihydroxybiphenyl 1,2-Dioxygenase, domain 1"/>
    <property type="match status" value="1"/>
</dbReference>
<sequence length="53" mass="5377">METEDVEAAVAKAVSAGAVAEEEIVGTEETDGLFLGPKTDPRRLGTDVGSLGS</sequence>